<protein>
    <submittedName>
        <fullName evidence="1">Uncharacterized protein</fullName>
    </submittedName>
</protein>
<dbReference type="RefSeq" id="WP_072986870.1">
    <property type="nucleotide sequence ID" value="NZ_FQZB01000009.1"/>
</dbReference>
<keyword evidence="2" id="KW-1185">Reference proteome</keyword>
<dbReference type="STRING" id="1121302.SAMN02745163_02087"/>
<dbReference type="Proteomes" id="UP000184310">
    <property type="component" value="Unassembled WGS sequence"/>
</dbReference>
<proteinExistence type="predicted"/>
<dbReference type="EMBL" id="FQZB01000009">
    <property type="protein sequence ID" value="SHJ53500.1"/>
    <property type="molecule type" value="Genomic_DNA"/>
</dbReference>
<evidence type="ECO:0000313" key="2">
    <source>
        <dbReference type="Proteomes" id="UP000184310"/>
    </source>
</evidence>
<evidence type="ECO:0000313" key="1">
    <source>
        <dbReference type="EMBL" id="SHJ53500.1"/>
    </source>
</evidence>
<reference evidence="1 2" key="1">
    <citation type="submission" date="2016-11" db="EMBL/GenBank/DDBJ databases">
        <authorList>
            <person name="Jaros S."/>
            <person name="Januszkiewicz K."/>
            <person name="Wedrychowicz H."/>
        </authorList>
    </citation>
    <scope>NUCLEOTIDE SEQUENCE [LARGE SCALE GENOMIC DNA]</scope>
    <source>
        <strain evidence="1 2">DSM 21758</strain>
    </source>
</reference>
<organism evidence="1 2">
    <name type="scientific">Clostridium cavendishii DSM 21758</name>
    <dbReference type="NCBI Taxonomy" id="1121302"/>
    <lineage>
        <taxon>Bacteria</taxon>
        <taxon>Bacillati</taxon>
        <taxon>Bacillota</taxon>
        <taxon>Clostridia</taxon>
        <taxon>Eubacteriales</taxon>
        <taxon>Clostridiaceae</taxon>
        <taxon>Clostridium</taxon>
    </lineage>
</organism>
<dbReference type="AlphaFoldDB" id="A0A1M6K3L3"/>
<sequence length="61" mass="6822">MECKCCGRKPSEIEEYIEMVECGEYKTAELAAKDDGTYNPSTEKFLCTSCYIKVGMPLGRA</sequence>
<gene>
    <name evidence="1" type="ORF">SAMN02745163_02087</name>
</gene>
<accession>A0A1M6K3L3</accession>
<name>A0A1M6K3L3_9CLOT</name>
<dbReference type="OrthoDB" id="2991494at2"/>